<dbReference type="Proteomes" id="UP001195483">
    <property type="component" value="Unassembled WGS sequence"/>
</dbReference>
<protein>
    <recommendedName>
        <fullName evidence="2">Mitochondria-eating protein C-terminal domain-containing protein</fullName>
    </recommendedName>
</protein>
<reference evidence="3" key="2">
    <citation type="journal article" date="2021" name="Genome Biol. Evol.">
        <title>Developing a high-quality reference genome for a parasitic bivalve with doubly uniparental inheritance (Bivalvia: Unionida).</title>
        <authorList>
            <person name="Smith C.H."/>
        </authorList>
    </citation>
    <scope>NUCLEOTIDE SEQUENCE</scope>
    <source>
        <strain evidence="3">CHS0354</strain>
        <tissue evidence="3">Mantle</tissue>
    </source>
</reference>
<evidence type="ECO:0000256" key="1">
    <source>
        <dbReference type="SAM" id="Coils"/>
    </source>
</evidence>
<keyword evidence="1" id="KW-0175">Coiled coil</keyword>
<accession>A0AAE0T306</accession>
<reference evidence="3" key="3">
    <citation type="submission" date="2023-05" db="EMBL/GenBank/DDBJ databases">
        <authorList>
            <person name="Smith C.H."/>
        </authorList>
    </citation>
    <scope>NUCLEOTIDE SEQUENCE</scope>
    <source>
        <strain evidence="3">CHS0354</strain>
        <tissue evidence="3">Mantle</tissue>
    </source>
</reference>
<dbReference type="Pfam" id="PF16026">
    <property type="entry name" value="MIEAP"/>
    <property type="match status" value="1"/>
</dbReference>
<keyword evidence="4" id="KW-1185">Reference proteome</keyword>
<reference evidence="3" key="1">
    <citation type="journal article" date="2021" name="Genome Biol. Evol.">
        <title>A High-Quality Reference Genome for a Parasitic Bivalve with Doubly Uniparental Inheritance (Bivalvia: Unionida).</title>
        <authorList>
            <person name="Smith C.H."/>
        </authorList>
    </citation>
    <scope>NUCLEOTIDE SEQUENCE</scope>
    <source>
        <strain evidence="3">CHS0354</strain>
    </source>
</reference>
<gene>
    <name evidence="3" type="ORF">CHS0354_007113</name>
</gene>
<comment type="caution">
    <text evidence="3">The sequence shown here is derived from an EMBL/GenBank/DDBJ whole genome shotgun (WGS) entry which is preliminary data.</text>
</comment>
<dbReference type="EMBL" id="JAEAOA010000480">
    <property type="protein sequence ID" value="KAK3602320.1"/>
    <property type="molecule type" value="Genomic_DNA"/>
</dbReference>
<dbReference type="AlphaFoldDB" id="A0AAE0T306"/>
<sequence length="407" mass="46309">MNMGDLKKTLRVVNIEDESAVKLQVAELRKWIQQTMQKLNGVNSSEEAKKQIALTTDEIKAFMNYEAIETFDSMKKAKFLMSSLEFVTRQLQESGKDKADLQGCLMSAILNLDCLAKSFQGNEEEKNAPNVASKKDFKSAIYHPKELENTVPSAAGLASSGYGQMTQRAMDQLRKENEKLKACLQEEKHAKEDALTRLSHFAANKMKSGNPDITDLSDPNRPSKLAEDFGELYCNEWTDALEYLQQKVTGGNSRLNAQTIRSPDRQLENQEKGSVNQLFEALKICYDKCTEAADQQRNAISKAVYHGEEGLKEVSMEVLRDKSHFQDEKMKIYVEKCIQLCWFMRIQFPPIYLEFNIKPETDFDANLHTRYISSGNKISFPVWPIMFLHERNGVVLKKGVVECTKGI</sequence>
<dbReference type="InterPro" id="IPR031981">
    <property type="entry name" value="MIEAP_C"/>
</dbReference>
<feature type="coiled-coil region" evidence="1">
    <location>
        <begin position="166"/>
        <end position="193"/>
    </location>
</feature>
<proteinExistence type="predicted"/>
<feature type="domain" description="Mitochondria-eating protein C-terminal" evidence="2">
    <location>
        <begin position="221"/>
        <end position="401"/>
    </location>
</feature>
<evidence type="ECO:0000313" key="4">
    <source>
        <dbReference type="Proteomes" id="UP001195483"/>
    </source>
</evidence>
<evidence type="ECO:0000259" key="2">
    <source>
        <dbReference type="Pfam" id="PF16026"/>
    </source>
</evidence>
<name>A0AAE0T306_9BIVA</name>
<evidence type="ECO:0000313" key="3">
    <source>
        <dbReference type="EMBL" id="KAK3602320.1"/>
    </source>
</evidence>
<organism evidence="3 4">
    <name type="scientific">Potamilus streckersoni</name>
    <dbReference type="NCBI Taxonomy" id="2493646"/>
    <lineage>
        <taxon>Eukaryota</taxon>
        <taxon>Metazoa</taxon>
        <taxon>Spiralia</taxon>
        <taxon>Lophotrochozoa</taxon>
        <taxon>Mollusca</taxon>
        <taxon>Bivalvia</taxon>
        <taxon>Autobranchia</taxon>
        <taxon>Heteroconchia</taxon>
        <taxon>Palaeoheterodonta</taxon>
        <taxon>Unionida</taxon>
        <taxon>Unionoidea</taxon>
        <taxon>Unionidae</taxon>
        <taxon>Ambleminae</taxon>
        <taxon>Lampsilini</taxon>
        <taxon>Potamilus</taxon>
    </lineage>
</organism>